<evidence type="ECO:0000313" key="2">
    <source>
        <dbReference type="Proteomes" id="UP001189429"/>
    </source>
</evidence>
<dbReference type="EMBL" id="CAUYUJ010019170">
    <property type="protein sequence ID" value="CAK0889078.1"/>
    <property type="molecule type" value="Genomic_DNA"/>
</dbReference>
<evidence type="ECO:0008006" key="3">
    <source>
        <dbReference type="Google" id="ProtNLM"/>
    </source>
</evidence>
<gene>
    <name evidence="1" type="ORF">PCOR1329_LOCUS69731</name>
</gene>
<name>A0ABN9WU66_9DINO</name>
<dbReference type="Proteomes" id="UP001189429">
    <property type="component" value="Unassembled WGS sequence"/>
</dbReference>
<proteinExistence type="predicted"/>
<accession>A0ABN9WU66</accession>
<comment type="caution">
    <text evidence="1">The sequence shown here is derived from an EMBL/GenBank/DDBJ whole genome shotgun (WGS) entry which is preliminary data.</text>
</comment>
<feature type="non-terminal residue" evidence="1">
    <location>
        <position position="801"/>
    </location>
</feature>
<sequence length="801" mass="85651">MRAGGFPTCYFLGKELSAFISLRPRGHFFRGDSAATSGANCGSALALAQQQSNIAEQIESEKQCPKELDARLVEAEANIRKVGMRPRFLAALTGCVGGPHLAAEWVGLAALLPARSSTSAPLALGGPRGPAFCGLRGVEESKAAWHVKSAVEHLAMFSGADCEEALQLMGASLGFQVQRVSPRQGPDEGIARVFTFAQSTQFEAPGKGERIIAPGAGRIAKPEPAAKPMVDRLGDDEVKDLRGFLKRRGRWAALGWGQRRYRRLQLFGDDYLARLPGVFESWEGQPSRRESWFFGTFDCICKPAGWAHQAIKAIASEKGPSSGAVLGDLRKYCENSSHAELMVCSDAPKVNGVALAGRSYATGLTKLLLRSSFKKVAAKYFSVSFGIVVDDFALQCAGQQEAMASELPGRPRDFLQRMKNKRAPVHAGNFCYPTCDSDGRVLVGRSLGRDIDDGRWRAASIVAARAREGKAEPRCWDCALCDAATGADGHRRCRRDAHAVFRRAEGMAEILQHSDAAHAAGARRGELFTRCLFGAVSYIPPWQGPIGEQVFSCSAPYNAPDRRAGLLRPPRTAGSVSADGSSVGIRWPDLLRAGWSHLLCDRFGQAVASARGWAPLPMAPRLEARDGEDCARHVAPLICGDQVDFPTNCQRAVDGATRVKDGVYPWSLKSHALAQRHVTAGAGKLAPKPNAALVCQKCCSYGHSRLAWPSLLGRHGDSGSAAIKPRKDAFTMGGGGGGSRCQPAGYGANEAVHLIDGRAQQVRDVVDGLDDPRGGRRGVASLPEPRATLAAQSTVGAPAVE</sequence>
<evidence type="ECO:0000313" key="1">
    <source>
        <dbReference type="EMBL" id="CAK0889078.1"/>
    </source>
</evidence>
<keyword evidence="2" id="KW-1185">Reference proteome</keyword>
<organism evidence="1 2">
    <name type="scientific">Prorocentrum cordatum</name>
    <dbReference type="NCBI Taxonomy" id="2364126"/>
    <lineage>
        <taxon>Eukaryota</taxon>
        <taxon>Sar</taxon>
        <taxon>Alveolata</taxon>
        <taxon>Dinophyceae</taxon>
        <taxon>Prorocentrales</taxon>
        <taxon>Prorocentraceae</taxon>
        <taxon>Prorocentrum</taxon>
    </lineage>
</organism>
<protein>
    <recommendedName>
        <fullName evidence="3">RNA-directed RNA polymerase</fullName>
    </recommendedName>
</protein>
<reference evidence="1" key="1">
    <citation type="submission" date="2023-10" db="EMBL/GenBank/DDBJ databases">
        <authorList>
            <person name="Chen Y."/>
            <person name="Shah S."/>
            <person name="Dougan E. K."/>
            <person name="Thang M."/>
            <person name="Chan C."/>
        </authorList>
    </citation>
    <scope>NUCLEOTIDE SEQUENCE [LARGE SCALE GENOMIC DNA]</scope>
</reference>